<evidence type="ECO:0000256" key="3">
    <source>
        <dbReference type="ARBA" id="ARBA00022691"/>
    </source>
</evidence>
<dbReference type="PANTHER" id="PTHR33603:SF1">
    <property type="entry name" value="RIBOSOMAL RNA LARGE SUBUNIT METHYLTRANSFERASE H"/>
    <property type="match status" value="1"/>
</dbReference>
<organism evidence="6 7">
    <name type="scientific">Helicobacter fennelliae</name>
    <dbReference type="NCBI Taxonomy" id="215"/>
    <lineage>
        <taxon>Bacteria</taxon>
        <taxon>Pseudomonadati</taxon>
        <taxon>Campylobacterota</taxon>
        <taxon>Epsilonproteobacteria</taxon>
        <taxon>Campylobacterales</taxon>
        <taxon>Helicobacteraceae</taxon>
        <taxon>Helicobacter</taxon>
    </lineage>
</organism>
<dbReference type="Proteomes" id="UP000250166">
    <property type="component" value="Unassembled WGS sequence"/>
</dbReference>
<sequence length="150" mass="17128">MKILLYTISKAKHTESIEMHYQKQCKQFGAEVIIEDVFTPHIHTAQKLSAQKAQLAYTQAFLPYLDSGLNVALHPKGRELDTLKFAKMLEGQIQVKFFIGGAFGFGEEFLQKTLPISLSRLTFGHKIARIVILEQIYRALSIINNHPYHK</sequence>
<evidence type="ECO:0000256" key="5">
    <source>
        <dbReference type="HAMAP-Rule" id="MF_00658"/>
    </source>
</evidence>
<comment type="function">
    <text evidence="5">Specifically methylates the pseudouridine at position 1915 (m3Psi1915) in 23S rRNA.</text>
</comment>
<gene>
    <name evidence="5 6" type="primary">rlmH</name>
    <name evidence="6" type="ORF">NCTC13102_00177</name>
</gene>
<keyword evidence="3 5" id="KW-0949">S-adenosyl-L-methionine</keyword>
<comment type="subcellular location">
    <subcellularLocation>
        <location evidence="5">Cytoplasm</location>
    </subcellularLocation>
</comment>
<evidence type="ECO:0000256" key="2">
    <source>
        <dbReference type="ARBA" id="ARBA00022679"/>
    </source>
</evidence>
<dbReference type="PIRSF" id="PIRSF004505">
    <property type="entry name" value="MT_bac"/>
    <property type="match status" value="1"/>
</dbReference>
<keyword evidence="5" id="KW-0698">rRNA processing</keyword>
<accession>A0A2X3BDK5</accession>
<dbReference type="GO" id="GO:0005737">
    <property type="term" value="C:cytoplasm"/>
    <property type="evidence" value="ECO:0007669"/>
    <property type="project" value="UniProtKB-SubCell"/>
</dbReference>
<evidence type="ECO:0000313" key="6">
    <source>
        <dbReference type="EMBL" id="SQB97446.1"/>
    </source>
</evidence>
<keyword evidence="1 5" id="KW-0489">Methyltransferase</keyword>
<keyword evidence="2 5" id="KW-0808">Transferase</keyword>
<dbReference type="EMBL" id="UAWL01000006">
    <property type="protein sequence ID" value="SQB97446.1"/>
    <property type="molecule type" value="Genomic_DNA"/>
</dbReference>
<dbReference type="GO" id="GO:0070038">
    <property type="term" value="F:rRNA (pseudouridine-N3-)-methyltransferase activity"/>
    <property type="evidence" value="ECO:0007669"/>
    <property type="project" value="UniProtKB-UniRule"/>
</dbReference>
<dbReference type="Pfam" id="PF02590">
    <property type="entry name" value="SPOUT_MTase"/>
    <property type="match status" value="1"/>
</dbReference>
<dbReference type="InterPro" id="IPR029026">
    <property type="entry name" value="tRNA_m1G_MTases_N"/>
</dbReference>
<feature type="binding site" evidence="5">
    <location>
        <position position="100"/>
    </location>
    <ligand>
        <name>S-adenosyl-L-methionine</name>
        <dbReference type="ChEBI" id="CHEBI:59789"/>
    </ligand>
</feature>
<reference evidence="6 7" key="1">
    <citation type="submission" date="2018-06" db="EMBL/GenBank/DDBJ databases">
        <authorList>
            <consortium name="Pathogen Informatics"/>
            <person name="Doyle S."/>
        </authorList>
    </citation>
    <scope>NUCLEOTIDE SEQUENCE [LARGE SCALE GENOMIC DNA]</scope>
    <source>
        <strain evidence="6 7">NCTC13102</strain>
    </source>
</reference>
<evidence type="ECO:0000256" key="1">
    <source>
        <dbReference type="ARBA" id="ARBA00022603"/>
    </source>
</evidence>
<proteinExistence type="inferred from homology"/>
<evidence type="ECO:0000313" key="7">
    <source>
        <dbReference type="Proteomes" id="UP000250166"/>
    </source>
</evidence>
<dbReference type="AlphaFoldDB" id="A0A2X3BDK5"/>
<dbReference type="CDD" id="cd18081">
    <property type="entry name" value="RlmH-like"/>
    <property type="match status" value="1"/>
</dbReference>
<comment type="subunit">
    <text evidence="5">Homodimer.</text>
</comment>
<dbReference type="RefSeq" id="WP_023947663.1">
    <property type="nucleotide sequence ID" value="NZ_JAERIV010000005.1"/>
</dbReference>
<dbReference type="SUPFAM" id="SSF75217">
    <property type="entry name" value="alpha/beta knot"/>
    <property type="match status" value="1"/>
</dbReference>
<dbReference type="Gene3D" id="3.40.1280.10">
    <property type="match status" value="1"/>
</dbReference>
<comment type="similarity">
    <text evidence="4 5">Belongs to the RNA methyltransferase RlmH family.</text>
</comment>
<keyword evidence="5" id="KW-0963">Cytoplasm</keyword>
<dbReference type="InterPro" id="IPR003742">
    <property type="entry name" value="RlmH-like"/>
</dbReference>
<dbReference type="HAMAP" id="MF_00658">
    <property type="entry name" value="23SrRNA_methyltr_H"/>
    <property type="match status" value="1"/>
</dbReference>
<name>A0A2X3BDK5_9HELI</name>
<feature type="binding site" evidence="5">
    <location>
        <begin position="118"/>
        <end position="123"/>
    </location>
    <ligand>
        <name>S-adenosyl-L-methionine</name>
        <dbReference type="ChEBI" id="CHEBI:59789"/>
    </ligand>
</feature>
<dbReference type="EC" id="2.1.1.177" evidence="5"/>
<dbReference type="PANTHER" id="PTHR33603">
    <property type="entry name" value="METHYLTRANSFERASE"/>
    <property type="match status" value="1"/>
</dbReference>
<protein>
    <recommendedName>
        <fullName evidence="5">Ribosomal RNA large subunit methyltransferase H</fullName>
        <ecNumber evidence="5">2.1.1.177</ecNumber>
    </recommendedName>
    <alternativeName>
        <fullName evidence="5">23S rRNA (pseudouridine1915-N3)-methyltransferase</fullName>
    </alternativeName>
    <alternativeName>
        <fullName evidence="5">23S rRNA m3Psi1915 methyltransferase</fullName>
    </alternativeName>
    <alternativeName>
        <fullName evidence="5">rRNA (pseudouridine-N3-)-methyltransferase RlmH</fullName>
    </alternativeName>
</protein>
<dbReference type="InterPro" id="IPR029028">
    <property type="entry name" value="Alpha/beta_knot_MTases"/>
</dbReference>
<comment type="catalytic activity">
    <reaction evidence="5">
        <text>pseudouridine(1915) in 23S rRNA + S-adenosyl-L-methionine = N(3)-methylpseudouridine(1915) in 23S rRNA + S-adenosyl-L-homocysteine + H(+)</text>
        <dbReference type="Rhea" id="RHEA:42752"/>
        <dbReference type="Rhea" id="RHEA-COMP:10221"/>
        <dbReference type="Rhea" id="RHEA-COMP:10222"/>
        <dbReference type="ChEBI" id="CHEBI:15378"/>
        <dbReference type="ChEBI" id="CHEBI:57856"/>
        <dbReference type="ChEBI" id="CHEBI:59789"/>
        <dbReference type="ChEBI" id="CHEBI:65314"/>
        <dbReference type="ChEBI" id="CHEBI:74486"/>
        <dbReference type="EC" id="2.1.1.177"/>
    </reaction>
</comment>
<feature type="binding site" evidence="5">
    <location>
        <position position="73"/>
    </location>
    <ligand>
        <name>S-adenosyl-L-methionine</name>
        <dbReference type="ChEBI" id="CHEBI:59789"/>
    </ligand>
</feature>
<evidence type="ECO:0000256" key="4">
    <source>
        <dbReference type="ARBA" id="ARBA00038303"/>
    </source>
</evidence>